<comment type="caution">
    <text evidence="1">The sequence shown here is derived from an EMBL/GenBank/DDBJ whole genome shotgun (WGS) entry which is preliminary data.</text>
</comment>
<dbReference type="EMBL" id="JASPKZ010003421">
    <property type="protein sequence ID" value="KAJ9593611.1"/>
    <property type="molecule type" value="Genomic_DNA"/>
</dbReference>
<dbReference type="Proteomes" id="UP001233999">
    <property type="component" value="Unassembled WGS sequence"/>
</dbReference>
<feature type="non-terminal residue" evidence="1">
    <location>
        <position position="113"/>
    </location>
</feature>
<name>A0AAD8A7S2_DIPPU</name>
<organism evidence="1 2">
    <name type="scientific">Diploptera punctata</name>
    <name type="common">Pacific beetle cockroach</name>
    <dbReference type="NCBI Taxonomy" id="6984"/>
    <lineage>
        <taxon>Eukaryota</taxon>
        <taxon>Metazoa</taxon>
        <taxon>Ecdysozoa</taxon>
        <taxon>Arthropoda</taxon>
        <taxon>Hexapoda</taxon>
        <taxon>Insecta</taxon>
        <taxon>Pterygota</taxon>
        <taxon>Neoptera</taxon>
        <taxon>Polyneoptera</taxon>
        <taxon>Dictyoptera</taxon>
        <taxon>Blattodea</taxon>
        <taxon>Blaberoidea</taxon>
        <taxon>Blaberidae</taxon>
        <taxon>Diplopterinae</taxon>
        <taxon>Diploptera</taxon>
    </lineage>
</organism>
<keyword evidence="2" id="KW-1185">Reference proteome</keyword>
<sequence length="113" mass="13180">LNWFRQNLVKTNDIIMATTPSQLWNNNFGLNAFYAINTQKGCICLFDGKVGLTSKKNNTSFYVHMQLVVFNIPYLNDKADKYEQLSHKNPCPETFRLADTRKKYILGREYTCM</sequence>
<accession>A0AAD8A7S2</accession>
<evidence type="ECO:0000313" key="2">
    <source>
        <dbReference type="Proteomes" id="UP001233999"/>
    </source>
</evidence>
<gene>
    <name evidence="1" type="ORF">L9F63_014831</name>
</gene>
<reference evidence="1" key="1">
    <citation type="journal article" date="2023" name="IScience">
        <title>Live-bearing cockroach genome reveals convergent evolutionary mechanisms linked to viviparity in insects and beyond.</title>
        <authorList>
            <person name="Fouks B."/>
            <person name="Harrison M.C."/>
            <person name="Mikhailova A.A."/>
            <person name="Marchal E."/>
            <person name="English S."/>
            <person name="Carruthers M."/>
            <person name="Jennings E.C."/>
            <person name="Chiamaka E.L."/>
            <person name="Frigard R.A."/>
            <person name="Pippel M."/>
            <person name="Attardo G.M."/>
            <person name="Benoit J.B."/>
            <person name="Bornberg-Bauer E."/>
            <person name="Tobe S.S."/>
        </authorList>
    </citation>
    <scope>NUCLEOTIDE SEQUENCE</scope>
    <source>
        <strain evidence="1">Stay&amp;Tobe</strain>
    </source>
</reference>
<protein>
    <submittedName>
        <fullName evidence="1">Uncharacterized protein</fullName>
    </submittedName>
</protein>
<proteinExistence type="predicted"/>
<dbReference type="AlphaFoldDB" id="A0AAD8A7S2"/>
<evidence type="ECO:0000313" key="1">
    <source>
        <dbReference type="EMBL" id="KAJ9593611.1"/>
    </source>
</evidence>
<reference evidence="1" key="2">
    <citation type="submission" date="2023-05" db="EMBL/GenBank/DDBJ databases">
        <authorList>
            <person name="Fouks B."/>
        </authorList>
    </citation>
    <scope>NUCLEOTIDE SEQUENCE</scope>
    <source>
        <strain evidence="1">Stay&amp;Tobe</strain>
        <tissue evidence="1">Testes</tissue>
    </source>
</reference>
<feature type="non-terminal residue" evidence="1">
    <location>
        <position position="1"/>
    </location>
</feature>